<keyword evidence="12" id="KW-1185">Reference proteome</keyword>
<dbReference type="GO" id="GO:0005549">
    <property type="term" value="F:odorant binding"/>
    <property type="evidence" value="ECO:0007669"/>
    <property type="project" value="InterPro"/>
</dbReference>
<evidence type="ECO:0000256" key="10">
    <source>
        <dbReference type="RuleBase" id="RU351113"/>
    </source>
</evidence>
<keyword evidence="4 10" id="KW-0812">Transmembrane</keyword>
<evidence type="ECO:0000256" key="1">
    <source>
        <dbReference type="ARBA" id="ARBA00004651"/>
    </source>
</evidence>
<keyword evidence="2" id="KW-1003">Cell membrane</keyword>
<dbReference type="PANTHER" id="PTHR21137:SF35">
    <property type="entry name" value="ODORANT RECEPTOR 19A-RELATED"/>
    <property type="match status" value="1"/>
</dbReference>
<comment type="similarity">
    <text evidence="10">Belongs to the insect chemoreceptor superfamily. Heteromeric odorant receptor channel (TC 1.A.69) family.</text>
</comment>
<evidence type="ECO:0000256" key="3">
    <source>
        <dbReference type="ARBA" id="ARBA00022606"/>
    </source>
</evidence>
<feature type="transmembrane region" description="Helical" evidence="10">
    <location>
        <begin position="125"/>
        <end position="143"/>
    </location>
</feature>
<feature type="transmembrane region" description="Helical" evidence="10">
    <location>
        <begin position="274"/>
        <end position="294"/>
    </location>
</feature>
<evidence type="ECO:0000256" key="9">
    <source>
        <dbReference type="ARBA" id="ARBA00023224"/>
    </source>
</evidence>
<keyword evidence="6 10" id="KW-1133">Transmembrane helix</keyword>
<evidence type="ECO:0000256" key="5">
    <source>
        <dbReference type="ARBA" id="ARBA00022725"/>
    </source>
</evidence>
<keyword evidence="7 10" id="KW-0472">Membrane</keyword>
<feature type="transmembrane region" description="Helical" evidence="10">
    <location>
        <begin position="34"/>
        <end position="60"/>
    </location>
</feature>
<proteinExistence type="inferred from homology"/>
<name>A0AA38IW62_9CUCU</name>
<dbReference type="GO" id="GO:0005886">
    <property type="term" value="C:plasma membrane"/>
    <property type="evidence" value="ECO:0007669"/>
    <property type="project" value="UniProtKB-SubCell"/>
</dbReference>
<reference evidence="11" key="1">
    <citation type="journal article" date="2023" name="G3 (Bethesda)">
        <title>Whole genome assemblies of Zophobas morio and Tenebrio molitor.</title>
        <authorList>
            <person name="Kaur S."/>
            <person name="Stinson S.A."/>
            <person name="diCenzo G.C."/>
        </authorList>
    </citation>
    <scope>NUCLEOTIDE SEQUENCE</scope>
    <source>
        <strain evidence="11">QUZm001</strain>
    </source>
</reference>
<evidence type="ECO:0000313" key="12">
    <source>
        <dbReference type="Proteomes" id="UP001168821"/>
    </source>
</evidence>
<organism evidence="11 12">
    <name type="scientific">Zophobas morio</name>
    <dbReference type="NCBI Taxonomy" id="2755281"/>
    <lineage>
        <taxon>Eukaryota</taxon>
        <taxon>Metazoa</taxon>
        <taxon>Ecdysozoa</taxon>
        <taxon>Arthropoda</taxon>
        <taxon>Hexapoda</taxon>
        <taxon>Insecta</taxon>
        <taxon>Pterygota</taxon>
        <taxon>Neoptera</taxon>
        <taxon>Endopterygota</taxon>
        <taxon>Coleoptera</taxon>
        <taxon>Polyphaga</taxon>
        <taxon>Cucujiformia</taxon>
        <taxon>Tenebrionidae</taxon>
        <taxon>Zophobas</taxon>
    </lineage>
</organism>
<evidence type="ECO:0000256" key="7">
    <source>
        <dbReference type="ARBA" id="ARBA00023136"/>
    </source>
</evidence>
<keyword evidence="8 10" id="KW-0675">Receptor</keyword>
<feature type="transmembrane region" description="Helical" evidence="10">
    <location>
        <begin position="238"/>
        <end position="262"/>
    </location>
</feature>
<dbReference type="EMBL" id="JALNTZ010000002">
    <property type="protein sequence ID" value="KAJ3663415.1"/>
    <property type="molecule type" value="Genomic_DNA"/>
</dbReference>
<feature type="transmembrane region" description="Helical" evidence="10">
    <location>
        <begin position="168"/>
        <end position="188"/>
    </location>
</feature>
<dbReference type="GO" id="GO:0007165">
    <property type="term" value="P:signal transduction"/>
    <property type="evidence" value="ECO:0007669"/>
    <property type="project" value="UniProtKB-KW"/>
</dbReference>
<sequence length="373" mass="43340">MDFFNWNLIFEPTIFSLRSVGLWPKHDSYTTDLYTLYATICVSLFMYINTFFQAINIFVVEIDLQAVAQTLFVAEHIVAVLKISGLLNNTKKIKNLMKQLNDQRFQPKNTHQVEMIDNGLRLWKILYQTFQWGVLTFGTYWLSRPILENRHELPFFAWYPVDVDKSPFYQIVYLYQVIALFYIALAHLKLDLLSIGLMVYIGIQCDILCDNLKHVSGLSDLVDCIKHHKKILRFSRDFNAFLGNIILGQFITSVITIAIGLFNLSLTVPGSGEFFTLFTFTCIVTLELFLYCWFGNEVEIKSNNVPIAIYNSDWIAKSVQLQKTSIFFLMRTQKYISINAFNLFPLSLRTFMGILRNSWSYFAVLHQMNSGQV</sequence>
<keyword evidence="3 10" id="KW-0716">Sensory transduction</keyword>
<dbReference type="Proteomes" id="UP001168821">
    <property type="component" value="Unassembled WGS sequence"/>
</dbReference>
<dbReference type="GO" id="GO:0004984">
    <property type="term" value="F:olfactory receptor activity"/>
    <property type="evidence" value="ECO:0007669"/>
    <property type="project" value="InterPro"/>
</dbReference>
<evidence type="ECO:0000256" key="6">
    <source>
        <dbReference type="ARBA" id="ARBA00022989"/>
    </source>
</evidence>
<comment type="caution">
    <text evidence="11">The sequence shown here is derived from an EMBL/GenBank/DDBJ whole genome shotgun (WGS) entry which is preliminary data.</text>
</comment>
<protein>
    <recommendedName>
        <fullName evidence="10">Odorant receptor</fullName>
    </recommendedName>
</protein>
<keyword evidence="5 10" id="KW-0552">Olfaction</keyword>
<dbReference type="Pfam" id="PF02949">
    <property type="entry name" value="7tm_6"/>
    <property type="match status" value="1"/>
</dbReference>
<feature type="transmembrane region" description="Helical" evidence="10">
    <location>
        <begin position="66"/>
        <end position="87"/>
    </location>
</feature>
<dbReference type="InterPro" id="IPR004117">
    <property type="entry name" value="7tm6_olfct_rcpt"/>
</dbReference>
<evidence type="ECO:0000256" key="4">
    <source>
        <dbReference type="ARBA" id="ARBA00022692"/>
    </source>
</evidence>
<dbReference type="PANTHER" id="PTHR21137">
    <property type="entry name" value="ODORANT RECEPTOR"/>
    <property type="match status" value="1"/>
</dbReference>
<accession>A0AA38IW62</accession>
<dbReference type="AlphaFoldDB" id="A0AA38IW62"/>
<evidence type="ECO:0000313" key="11">
    <source>
        <dbReference type="EMBL" id="KAJ3663415.1"/>
    </source>
</evidence>
<comment type="subcellular location">
    <subcellularLocation>
        <location evidence="1 10">Cell membrane</location>
        <topology evidence="1 10">Multi-pass membrane protein</topology>
    </subcellularLocation>
</comment>
<evidence type="ECO:0000256" key="8">
    <source>
        <dbReference type="ARBA" id="ARBA00023170"/>
    </source>
</evidence>
<evidence type="ECO:0000256" key="2">
    <source>
        <dbReference type="ARBA" id="ARBA00022475"/>
    </source>
</evidence>
<gene>
    <name evidence="11" type="ORF">Zmor_007680</name>
</gene>
<keyword evidence="9 10" id="KW-0807">Transducer</keyword>
<comment type="caution">
    <text evidence="10">Lacks conserved residue(s) required for the propagation of feature annotation.</text>
</comment>